<evidence type="ECO:0000313" key="2">
    <source>
        <dbReference type="Proteomes" id="UP001380953"/>
    </source>
</evidence>
<comment type="caution">
    <text evidence="1">The sequence shown here is derived from an EMBL/GenBank/DDBJ whole genome shotgun (WGS) entry which is preliminary data.</text>
</comment>
<name>A0ACC6PC36_9BACL</name>
<reference evidence="1" key="1">
    <citation type="submission" date="2024-03" db="EMBL/GenBank/DDBJ databases">
        <title>Whole genome sequecning of epiphytes from Marcgravia umbellata leaves.</title>
        <authorList>
            <person name="Kumar G."/>
            <person name="Savka M.A."/>
        </authorList>
    </citation>
    <scope>NUCLEOTIDE SEQUENCE</scope>
    <source>
        <strain evidence="1">RIT_BL5</strain>
    </source>
</reference>
<sequence>MSNYTVSDAIRYKTLALFAEHFGISPARVSVMANDSCVIICAERFLQPIVESMIHEASQGALQSTRELMVGYLIPELCRYIHNDCGLPLDMHGYDWNDDDLSCLIFMLLREPVCLRENEPYEGQNKIHRHIATLTYDLQRFPEKIYSFWMERRLLIIIRDGTLTEVEKALIEDEHCEVLRVSKRRVEKKKFCDDPPFGGIANRSVKGVYIDWIFPHDRSVLVYVFDKTQPKLFYD</sequence>
<evidence type="ECO:0000313" key="1">
    <source>
        <dbReference type="EMBL" id="MEJ8304342.1"/>
    </source>
</evidence>
<keyword evidence="2" id="KW-1185">Reference proteome</keyword>
<dbReference type="Proteomes" id="UP001380953">
    <property type="component" value="Unassembled WGS sequence"/>
</dbReference>
<organism evidence="1 2">
    <name type="scientific">Saccharibacillus sacchari</name>
    <dbReference type="NCBI Taxonomy" id="456493"/>
    <lineage>
        <taxon>Bacteria</taxon>
        <taxon>Bacillati</taxon>
        <taxon>Bacillota</taxon>
        <taxon>Bacilli</taxon>
        <taxon>Bacillales</taxon>
        <taxon>Paenibacillaceae</taxon>
        <taxon>Saccharibacillus</taxon>
    </lineage>
</organism>
<accession>A0ACC6PC36</accession>
<dbReference type="EMBL" id="JBBKAR010000033">
    <property type="protein sequence ID" value="MEJ8304342.1"/>
    <property type="molecule type" value="Genomic_DNA"/>
</dbReference>
<protein>
    <submittedName>
        <fullName evidence="1">Uncharacterized protein</fullName>
    </submittedName>
</protein>
<proteinExistence type="predicted"/>
<gene>
    <name evidence="1" type="ORF">WKI47_10610</name>
</gene>